<organism evidence="1 2">
    <name type="scientific">Anoxynatronum buryatiense</name>
    <dbReference type="NCBI Taxonomy" id="489973"/>
    <lineage>
        <taxon>Bacteria</taxon>
        <taxon>Bacillati</taxon>
        <taxon>Bacillota</taxon>
        <taxon>Clostridia</taxon>
        <taxon>Eubacteriales</taxon>
        <taxon>Clostridiaceae</taxon>
        <taxon>Anoxynatronum</taxon>
    </lineage>
</organism>
<sequence length="120" mass="13610">MLQEGEQERGKWTTNLLVEGNRMLGELVITDAHIYFKSQYLISLESVVRMGAFKQYGNDAEQMLCIPRKSVSRITAEEKMLKKKILLETTAGNLVIDNGMMSVKAMMQALEPEGLSVERR</sequence>
<dbReference type="RefSeq" id="WP_283408770.1">
    <property type="nucleotide sequence ID" value="NZ_FXUF01000004.1"/>
</dbReference>
<evidence type="ECO:0000313" key="2">
    <source>
        <dbReference type="Proteomes" id="UP001158066"/>
    </source>
</evidence>
<keyword evidence="2" id="KW-1185">Reference proteome</keyword>
<proteinExistence type="predicted"/>
<gene>
    <name evidence="1" type="ORF">SAMN06296020_10494</name>
</gene>
<comment type="caution">
    <text evidence="1">The sequence shown here is derived from an EMBL/GenBank/DDBJ whole genome shotgun (WGS) entry which is preliminary data.</text>
</comment>
<name>A0AA46AIK7_9CLOT</name>
<dbReference type="EMBL" id="FXUF01000004">
    <property type="protein sequence ID" value="SMP51396.1"/>
    <property type="molecule type" value="Genomic_DNA"/>
</dbReference>
<evidence type="ECO:0000313" key="1">
    <source>
        <dbReference type="EMBL" id="SMP51396.1"/>
    </source>
</evidence>
<protein>
    <submittedName>
        <fullName evidence="1">Uncharacterized protein</fullName>
    </submittedName>
</protein>
<dbReference type="AlphaFoldDB" id="A0AA46AIK7"/>
<accession>A0AA46AIK7</accession>
<dbReference type="Proteomes" id="UP001158066">
    <property type="component" value="Unassembled WGS sequence"/>
</dbReference>
<reference evidence="1" key="1">
    <citation type="submission" date="2017-05" db="EMBL/GenBank/DDBJ databases">
        <authorList>
            <person name="Varghese N."/>
            <person name="Submissions S."/>
        </authorList>
    </citation>
    <scope>NUCLEOTIDE SEQUENCE</scope>
    <source>
        <strain evidence="1">Su22</strain>
    </source>
</reference>